<protein>
    <submittedName>
        <fullName evidence="2">Uncharacterized protein</fullName>
    </submittedName>
</protein>
<name>A0A5R9Q397_9GAMM</name>
<dbReference type="Proteomes" id="UP000309186">
    <property type="component" value="Unassembled WGS sequence"/>
</dbReference>
<comment type="caution">
    <text evidence="2">The sequence shown here is derived from an EMBL/GenBank/DDBJ whole genome shotgun (WGS) entry which is preliminary data.</text>
</comment>
<feature type="transmembrane region" description="Helical" evidence="1">
    <location>
        <begin position="100"/>
        <end position="121"/>
    </location>
</feature>
<dbReference type="EMBL" id="PPSW01000011">
    <property type="protein sequence ID" value="TLX47638.1"/>
    <property type="molecule type" value="Genomic_DNA"/>
</dbReference>
<evidence type="ECO:0000313" key="3">
    <source>
        <dbReference type="Proteomes" id="UP000309186"/>
    </source>
</evidence>
<dbReference type="RefSeq" id="WP_138480302.1">
    <property type="nucleotide sequence ID" value="NZ_PPSW01000011.1"/>
</dbReference>
<proteinExistence type="predicted"/>
<organism evidence="2 3">
    <name type="scientific">Pseudoalteromonas phenolica</name>
    <dbReference type="NCBI Taxonomy" id="161398"/>
    <lineage>
        <taxon>Bacteria</taxon>
        <taxon>Pseudomonadati</taxon>
        <taxon>Pseudomonadota</taxon>
        <taxon>Gammaproteobacteria</taxon>
        <taxon>Alteromonadales</taxon>
        <taxon>Pseudoalteromonadaceae</taxon>
        <taxon>Pseudoalteromonas</taxon>
    </lineage>
</organism>
<keyword evidence="1" id="KW-1133">Transmembrane helix</keyword>
<evidence type="ECO:0000256" key="1">
    <source>
        <dbReference type="SAM" id="Phobius"/>
    </source>
</evidence>
<keyword evidence="1" id="KW-0812">Transmembrane</keyword>
<sequence>MNFIDYYFRGSFKTALLICSFLSLVVSIFYESGALLIVGFYSGIVILTYCSLNIIATSNRMALHKTVSIYFDKNKLTILLTPLLIIIITLGVISNNYLLVLLNILLIPLIAHHMSKLILILQKQSETLSLVSILKSHKITTIGIYLIATFTMLTSAFLGDSFKNLAAMHIFLLVAFINVINCIANLKRSSI</sequence>
<accession>A0A5R9Q397</accession>
<gene>
    <name evidence="2" type="ORF">C1E24_07785</name>
</gene>
<keyword evidence="1" id="KW-0472">Membrane</keyword>
<reference evidence="2 3" key="1">
    <citation type="submission" date="2018-01" db="EMBL/GenBank/DDBJ databases">
        <title>Co-occurrence of chitin degradation, pigmentation and bioactivity in marine Pseudoalteromonas.</title>
        <authorList>
            <person name="Paulsen S."/>
            <person name="Gram L."/>
            <person name="Machado H."/>
        </authorList>
    </citation>
    <scope>NUCLEOTIDE SEQUENCE [LARGE SCALE GENOMIC DNA]</scope>
    <source>
        <strain evidence="2 3">S3663</strain>
    </source>
</reference>
<feature type="transmembrane region" description="Helical" evidence="1">
    <location>
        <begin position="36"/>
        <end position="55"/>
    </location>
</feature>
<feature type="transmembrane region" description="Helical" evidence="1">
    <location>
        <begin position="12"/>
        <end position="30"/>
    </location>
</feature>
<feature type="transmembrane region" description="Helical" evidence="1">
    <location>
        <begin position="165"/>
        <end position="186"/>
    </location>
</feature>
<feature type="transmembrane region" description="Helical" evidence="1">
    <location>
        <begin position="76"/>
        <end position="94"/>
    </location>
</feature>
<feature type="transmembrane region" description="Helical" evidence="1">
    <location>
        <begin position="142"/>
        <end position="159"/>
    </location>
</feature>
<evidence type="ECO:0000313" key="2">
    <source>
        <dbReference type="EMBL" id="TLX47638.1"/>
    </source>
</evidence>
<dbReference type="AlphaFoldDB" id="A0A5R9Q397"/>